<dbReference type="Pfam" id="PF08544">
    <property type="entry name" value="GHMP_kinases_C"/>
    <property type="match status" value="1"/>
</dbReference>
<dbReference type="AlphaFoldDB" id="A0A532V633"/>
<feature type="active site" evidence="9">
    <location>
        <position position="9"/>
    </location>
</feature>
<evidence type="ECO:0000313" key="13">
    <source>
        <dbReference type="Proteomes" id="UP000317778"/>
    </source>
</evidence>
<evidence type="ECO:0000256" key="6">
    <source>
        <dbReference type="ARBA" id="ARBA00022777"/>
    </source>
</evidence>
<dbReference type="UniPathway" id="UPA00056">
    <property type="reaction ID" value="UER00094"/>
</dbReference>
<proteinExistence type="inferred from homology"/>
<evidence type="ECO:0000256" key="2">
    <source>
        <dbReference type="ARBA" id="ARBA00012052"/>
    </source>
</evidence>
<comment type="similarity">
    <text evidence="1 9">Belongs to the GHMP kinase family. IspE subfamily.</text>
</comment>
<dbReference type="Proteomes" id="UP000317778">
    <property type="component" value="Unassembled WGS sequence"/>
</dbReference>
<dbReference type="SUPFAM" id="SSF55060">
    <property type="entry name" value="GHMP Kinase, C-terminal domain"/>
    <property type="match status" value="1"/>
</dbReference>
<dbReference type="PANTHER" id="PTHR43527">
    <property type="entry name" value="4-DIPHOSPHOCYTIDYL-2-C-METHYL-D-ERYTHRITOL KINASE, CHLOROPLASTIC"/>
    <property type="match status" value="1"/>
</dbReference>
<keyword evidence="7 9" id="KW-0067">ATP-binding</keyword>
<keyword evidence="4 9" id="KW-0808">Transferase</keyword>
<dbReference type="InterPro" id="IPR004424">
    <property type="entry name" value="IspE"/>
</dbReference>
<sequence>MLTLRTPAKVNIGLWVERWRPDGYHELRSLFFPVSLFDRLSFEAREQGGIELSCEIPRVPSDSKNLVWRAADLYFTYTGVRSGVRIELEKEIPVGHGLGGGSSDAAATLLGLDRLFNTRLSRDELHSLAIELGMDCPFFLDPRPCLVTGRGERMEPLNVPSFDLVIYSPGFGISTRWAYKQLKRLTNGKNPCKLLAKALRARRYHEASRWLYNSFEEVVYKRCPELERMVGWFVSNGAWFAGLSGSGSALFAAVGPDVEVSLPAGARGRLFCVRTLEHWGVV</sequence>
<evidence type="ECO:0000259" key="10">
    <source>
        <dbReference type="Pfam" id="PF00288"/>
    </source>
</evidence>
<dbReference type="NCBIfam" id="TIGR00154">
    <property type="entry name" value="ispE"/>
    <property type="match status" value="1"/>
</dbReference>
<comment type="catalytic activity">
    <reaction evidence="9">
        <text>4-CDP-2-C-methyl-D-erythritol + ATP = 4-CDP-2-C-methyl-D-erythritol 2-phosphate + ADP + H(+)</text>
        <dbReference type="Rhea" id="RHEA:18437"/>
        <dbReference type="ChEBI" id="CHEBI:15378"/>
        <dbReference type="ChEBI" id="CHEBI:30616"/>
        <dbReference type="ChEBI" id="CHEBI:57823"/>
        <dbReference type="ChEBI" id="CHEBI:57919"/>
        <dbReference type="ChEBI" id="CHEBI:456216"/>
        <dbReference type="EC" id="2.7.1.148"/>
    </reaction>
</comment>
<feature type="active site" evidence="9">
    <location>
        <position position="135"/>
    </location>
</feature>
<accession>A0A532V633</accession>
<reference evidence="12 13" key="1">
    <citation type="submission" date="2017-06" db="EMBL/GenBank/DDBJ databases">
        <title>Novel microbial phyla capable of carbon fixation and sulfur reduction in deep-sea sediments.</title>
        <authorList>
            <person name="Huang J."/>
            <person name="Baker B."/>
            <person name="Wang Y."/>
        </authorList>
    </citation>
    <scope>NUCLEOTIDE SEQUENCE [LARGE SCALE GENOMIC DNA]</scope>
    <source>
        <strain evidence="12">B3_TA06</strain>
    </source>
</reference>
<dbReference type="Pfam" id="PF00288">
    <property type="entry name" value="GHMP_kinases_N"/>
    <property type="match status" value="1"/>
</dbReference>
<dbReference type="InterPro" id="IPR036554">
    <property type="entry name" value="GHMP_kinase_C_sf"/>
</dbReference>
<comment type="pathway">
    <text evidence="9">Isoprenoid biosynthesis; isopentenyl diphosphate biosynthesis via DXP pathway; isopentenyl diphosphate from 1-deoxy-D-xylulose 5-phosphate: step 3/6.</text>
</comment>
<evidence type="ECO:0000256" key="1">
    <source>
        <dbReference type="ARBA" id="ARBA00009684"/>
    </source>
</evidence>
<dbReference type="PANTHER" id="PTHR43527:SF2">
    <property type="entry name" value="4-DIPHOSPHOCYTIDYL-2-C-METHYL-D-ERYTHRITOL KINASE, CHLOROPLASTIC"/>
    <property type="match status" value="1"/>
</dbReference>
<keyword evidence="5 9" id="KW-0547">Nucleotide-binding</keyword>
<dbReference type="InterPro" id="IPR014721">
    <property type="entry name" value="Ribsml_uS5_D2-typ_fold_subgr"/>
</dbReference>
<evidence type="ECO:0000256" key="4">
    <source>
        <dbReference type="ARBA" id="ARBA00022679"/>
    </source>
</evidence>
<evidence type="ECO:0000256" key="7">
    <source>
        <dbReference type="ARBA" id="ARBA00022840"/>
    </source>
</evidence>
<dbReference type="Gene3D" id="3.30.230.10">
    <property type="match status" value="1"/>
</dbReference>
<evidence type="ECO:0000259" key="11">
    <source>
        <dbReference type="Pfam" id="PF08544"/>
    </source>
</evidence>
<dbReference type="GO" id="GO:0005524">
    <property type="term" value="F:ATP binding"/>
    <property type="evidence" value="ECO:0007669"/>
    <property type="project" value="UniProtKB-UniRule"/>
</dbReference>
<name>A0A532V633_UNCT6</name>
<keyword evidence="6 9" id="KW-0418">Kinase</keyword>
<dbReference type="EMBL" id="NJBO01000010">
    <property type="protein sequence ID" value="TKJ42648.1"/>
    <property type="molecule type" value="Genomic_DNA"/>
</dbReference>
<feature type="domain" description="GHMP kinase C-terminal" evidence="11">
    <location>
        <begin position="195"/>
        <end position="254"/>
    </location>
</feature>
<evidence type="ECO:0000256" key="3">
    <source>
        <dbReference type="ARBA" id="ARBA00017473"/>
    </source>
</evidence>
<dbReference type="SUPFAM" id="SSF54211">
    <property type="entry name" value="Ribosomal protein S5 domain 2-like"/>
    <property type="match status" value="1"/>
</dbReference>
<comment type="function">
    <text evidence="9">Catalyzes the phosphorylation of the position 2 hydroxy group of 4-diphosphocytidyl-2C-methyl-D-erythritol.</text>
</comment>
<dbReference type="InterPro" id="IPR020568">
    <property type="entry name" value="Ribosomal_Su5_D2-typ_SF"/>
</dbReference>
<keyword evidence="9" id="KW-0414">Isoprene biosynthesis</keyword>
<gene>
    <name evidence="9 12" type="primary">ispE</name>
    <name evidence="12" type="ORF">CEE36_07035</name>
</gene>
<dbReference type="GO" id="GO:0050515">
    <property type="term" value="F:4-(cytidine 5'-diphospho)-2-C-methyl-D-erythritol kinase activity"/>
    <property type="evidence" value="ECO:0007669"/>
    <property type="project" value="UniProtKB-UniRule"/>
</dbReference>
<dbReference type="InterPro" id="IPR013750">
    <property type="entry name" value="GHMP_kinase_C_dom"/>
</dbReference>
<dbReference type="Gene3D" id="3.30.70.890">
    <property type="entry name" value="GHMP kinase, C-terminal domain"/>
    <property type="match status" value="1"/>
</dbReference>
<dbReference type="PIRSF" id="PIRSF010376">
    <property type="entry name" value="IspE"/>
    <property type="match status" value="1"/>
</dbReference>
<dbReference type="InterPro" id="IPR006204">
    <property type="entry name" value="GHMP_kinase_N_dom"/>
</dbReference>
<dbReference type="EC" id="2.7.1.148" evidence="2 9"/>
<evidence type="ECO:0000256" key="5">
    <source>
        <dbReference type="ARBA" id="ARBA00022741"/>
    </source>
</evidence>
<evidence type="ECO:0000256" key="8">
    <source>
        <dbReference type="ARBA" id="ARBA00032554"/>
    </source>
</evidence>
<protein>
    <recommendedName>
        <fullName evidence="3 9">4-diphosphocytidyl-2-C-methyl-D-erythritol kinase</fullName>
        <shortName evidence="9">CMK</shortName>
        <ecNumber evidence="2 9">2.7.1.148</ecNumber>
    </recommendedName>
    <alternativeName>
        <fullName evidence="8 9">4-(cytidine-5'-diphospho)-2-C-methyl-D-erythritol kinase</fullName>
    </alternativeName>
</protein>
<comment type="caution">
    <text evidence="12">The sequence shown here is derived from an EMBL/GenBank/DDBJ whole genome shotgun (WGS) entry which is preliminary data.</text>
</comment>
<comment type="caution">
    <text evidence="9">Lacks conserved residue(s) required for the propagation of feature annotation.</text>
</comment>
<dbReference type="GO" id="GO:0019288">
    <property type="term" value="P:isopentenyl diphosphate biosynthetic process, methylerythritol 4-phosphate pathway"/>
    <property type="evidence" value="ECO:0007669"/>
    <property type="project" value="UniProtKB-UniRule"/>
</dbReference>
<dbReference type="HAMAP" id="MF_00061">
    <property type="entry name" value="IspE"/>
    <property type="match status" value="1"/>
</dbReference>
<evidence type="ECO:0000313" key="12">
    <source>
        <dbReference type="EMBL" id="TKJ42648.1"/>
    </source>
</evidence>
<dbReference type="GO" id="GO:0016114">
    <property type="term" value="P:terpenoid biosynthetic process"/>
    <property type="evidence" value="ECO:0007669"/>
    <property type="project" value="UniProtKB-UniRule"/>
</dbReference>
<organism evidence="12 13">
    <name type="scientific">candidate division TA06 bacterium B3_TA06</name>
    <dbReference type="NCBI Taxonomy" id="2012487"/>
    <lineage>
        <taxon>Bacteria</taxon>
        <taxon>Bacteria division TA06</taxon>
    </lineage>
</organism>
<evidence type="ECO:0000256" key="9">
    <source>
        <dbReference type="HAMAP-Rule" id="MF_00061"/>
    </source>
</evidence>
<feature type="domain" description="GHMP kinase N-terminal" evidence="10">
    <location>
        <begin position="65"/>
        <end position="140"/>
    </location>
</feature>